<dbReference type="SUPFAM" id="SSF81901">
    <property type="entry name" value="HCP-like"/>
    <property type="match status" value="4"/>
</dbReference>
<reference evidence="1 2" key="1">
    <citation type="submission" date="2018-12" db="EMBL/GenBank/DDBJ databases">
        <title>Flammeovirga pectinis sp. nov., isolated from the gut of the Korean scallop, Patinopecten yessoensis.</title>
        <authorList>
            <person name="Bae J.-W."/>
            <person name="Jeong Y.-S."/>
            <person name="Kang W."/>
        </authorList>
    </citation>
    <scope>NUCLEOTIDE SEQUENCE [LARGE SCALE GENOMIC DNA]</scope>
    <source>
        <strain evidence="1 2">L12M1</strain>
    </source>
</reference>
<protein>
    <submittedName>
        <fullName evidence="1">Sel1 repeat family protein</fullName>
    </submittedName>
</protein>
<evidence type="ECO:0000313" key="1">
    <source>
        <dbReference type="EMBL" id="AZQ62245.1"/>
    </source>
</evidence>
<dbReference type="RefSeq" id="WP_126613554.1">
    <property type="nucleotide sequence ID" value="NZ_CP034562.1"/>
</dbReference>
<sequence>MIRYIINFSVFFLILFLFSNSSFSQNVEQLKKEAKFTDNPELWYELGLIYQKGELEKVNLKKAAHYYEKAAVKGHVEASFHLAGLKVAKNEYGSAIKLYTIAADGGSIESAYLLGKFYKDGTKVTKDNNLSIHYFLKSWDVNYKDSKDQLDALDTKNYNKKESDILYQKYLAQNGSAKSEYDLGIAYKKGTDVKQDLEKSFNLFSNSAANGYGPAQYELGLFYKNGLLGRKDSQKAVEFFVKASNNGIREAAKELEKMDVKTFIKDDDIEFIKYQAITNNNAIAQYELYKYYEAPKSETQDMMKAVEFCQRSALQDYTPAMLALSDLYLKGDTLIKKNDSSAFKWRRQAAFVGSDSAEYLLGNMYKQGVGVPKSDEKAVRWYLKAANHGIQSAADTLKTMNINQYLNKSDLEYATFSANQGDIEAQMMLGRYYFKNDKAPAIVWLQKASLQNNAEAELLLGDIYKEGKCQTVANPSTAEIHYKKAIALGNQEAYLKMADLYTKGNVAEGVDGTSSTTEAMAYANTYMTQASNLNSENTNADPKAFLLMGDILNSQGKTIDAIKQYDLYIKSFDEVDGNHQEFITVMNKQAIAYAEIGEVNSALLQIEIALAKADDFSMLKDFKDNYSAIKGELFYTQGKLLFQQGDKYKACGVFQKVKALGIKLDPKYENLCSN</sequence>
<gene>
    <name evidence="1" type="ORF">EI427_08345</name>
</gene>
<dbReference type="Gene3D" id="1.25.40.10">
    <property type="entry name" value="Tetratricopeptide repeat domain"/>
    <property type="match status" value="5"/>
</dbReference>
<dbReference type="Pfam" id="PF08238">
    <property type="entry name" value="Sel1"/>
    <property type="match status" value="10"/>
</dbReference>
<accession>A0A3Q9FMT0</accession>
<evidence type="ECO:0000313" key="2">
    <source>
        <dbReference type="Proteomes" id="UP000267268"/>
    </source>
</evidence>
<dbReference type="PANTHER" id="PTHR11102">
    <property type="entry name" value="SEL-1-LIKE PROTEIN"/>
    <property type="match status" value="1"/>
</dbReference>
<dbReference type="EMBL" id="CP034562">
    <property type="protein sequence ID" value="AZQ62245.1"/>
    <property type="molecule type" value="Genomic_DNA"/>
</dbReference>
<dbReference type="KEGG" id="fll:EI427_08345"/>
<dbReference type="InterPro" id="IPR050767">
    <property type="entry name" value="Sel1_AlgK"/>
</dbReference>
<name>A0A3Q9FMT0_9BACT</name>
<dbReference type="PANTHER" id="PTHR11102:SF160">
    <property type="entry name" value="ERAD-ASSOCIATED E3 UBIQUITIN-PROTEIN LIGASE COMPONENT HRD3"/>
    <property type="match status" value="1"/>
</dbReference>
<dbReference type="AlphaFoldDB" id="A0A3Q9FMT0"/>
<dbReference type="SUPFAM" id="SSF48452">
    <property type="entry name" value="TPR-like"/>
    <property type="match status" value="1"/>
</dbReference>
<dbReference type="SMART" id="SM00671">
    <property type="entry name" value="SEL1"/>
    <property type="match status" value="10"/>
</dbReference>
<dbReference type="Proteomes" id="UP000267268">
    <property type="component" value="Chromosome 1"/>
</dbReference>
<dbReference type="OrthoDB" id="1078267at2"/>
<dbReference type="InterPro" id="IPR011990">
    <property type="entry name" value="TPR-like_helical_dom_sf"/>
</dbReference>
<keyword evidence="2" id="KW-1185">Reference proteome</keyword>
<dbReference type="InterPro" id="IPR006597">
    <property type="entry name" value="Sel1-like"/>
</dbReference>
<proteinExistence type="predicted"/>
<organism evidence="1 2">
    <name type="scientific">Flammeovirga pectinis</name>
    <dbReference type="NCBI Taxonomy" id="2494373"/>
    <lineage>
        <taxon>Bacteria</taxon>
        <taxon>Pseudomonadati</taxon>
        <taxon>Bacteroidota</taxon>
        <taxon>Cytophagia</taxon>
        <taxon>Cytophagales</taxon>
        <taxon>Flammeovirgaceae</taxon>
        <taxon>Flammeovirga</taxon>
    </lineage>
</organism>